<comment type="caution">
    <text evidence="2">The sequence shown here is derived from an EMBL/GenBank/DDBJ whole genome shotgun (WGS) entry which is preliminary data.</text>
</comment>
<keyword evidence="3" id="KW-1185">Reference proteome</keyword>
<feature type="compositionally biased region" description="Polar residues" evidence="1">
    <location>
        <begin position="16"/>
        <end position="28"/>
    </location>
</feature>
<organism evidence="2 3">
    <name type="scientific">Neorhodopirellula lusitana</name>
    <dbReference type="NCBI Taxonomy" id="445327"/>
    <lineage>
        <taxon>Bacteria</taxon>
        <taxon>Pseudomonadati</taxon>
        <taxon>Planctomycetota</taxon>
        <taxon>Planctomycetia</taxon>
        <taxon>Pirellulales</taxon>
        <taxon>Pirellulaceae</taxon>
        <taxon>Neorhodopirellula</taxon>
    </lineage>
</organism>
<protein>
    <submittedName>
        <fullName evidence="2">Uncharacterized protein</fullName>
    </submittedName>
</protein>
<sequence length="74" mass="8480">MKAEPINAKPIKHSQNESQQPFRSSPKYSQDAAFKVAVDLERRLACHCNHVRQLETPPWQNQTKPTDQVARLIA</sequence>
<evidence type="ECO:0000313" key="3">
    <source>
        <dbReference type="Proteomes" id="UP001158067"/>
    </source>
</evidence>
<proteinExistence type="predicted"/>
<evidence type="ECO:0000256" key="1">
    <source>
        <dbReference type="SAM" id="MobiDB-lite"/>
    </source>
</evidence>
<evidence type="ECO:0000313" key="2">
    <source>
        <dbReference type="EMBL" id="SMP43917.1"/>
    </source>
</evidence>
<gene>
    <name evidence="2" type="ORF">SAMN06265222_1011035</name>
</gene>
<accession>A0ABY1PSN2</accession>
<reference evidence="2 3" key="1">
    <citation type="submission" date="2017-05" db="EMBL/GenBank/DDBJ databases">
        <authorList>
            <person name="Varghese N."/>
            <person name="Submissions S."/>
        </authorList>
    </citation>
    <scope>NUCLEOTIDE SEQUENCE [LARGE SCALE GENOMIC DNA]</scope>
    <source>
        <strain evidence="2 3">DSM 25457</strain>
    </source>
</reference>
<dbReference type="EMBL" id="FXUG01000001">
    <property type="protein sequence ID" value="SMP43917.1"/>
    <property type="molecule type" value="Genomic_DNA"/>
</dbReference>
<feature type="region of interest" description="Disordered" evidence="1">
    <location>
        <begin position="1"/>
        <end position="28"/>
    </location>
</feature>
<name>A0ABY1PSN2_9BACT</name>
<dbReference type="Proteomes" id="UP001158067">
    <property type="component" value="Unassembled WGS sequence"/>
</dbReference>